<evidence type="ECO:0000313" key="2">
    <source>
        <dbReference type="EMBL" id="GEL18000.1"/>
    </source>
</evidence>
<dbReference type="AlphaFoldDB" id="A0A511CZM1"/>
<feature type="region of interest" description="Disordered" evidence="1">
    <location>
        <begin position="1"/>
        <end position="56"/>
    </location>
</feature>
<dbReference type="Proteomes" id="UP000321328">
    <property type="component" value="Unassembled WGS sequence"/>
</dbReference>
<reference evidence="2 3" key="1">
    <citation type="submission" date="2019-07" db="EMBL/GenBank/DDBJ databases">
        <title>Whole genome shotgun sequence of Pseudonocardia asaccharolytica NBRC 16224.</title>
        <authorList>
            <person name="Hosoyama A."/>
            <person name="Uohara A."/>
            <person name="Ohji S."/>
            <person name="Ichikawa N."/>
        </authorList>
    </citation>
    <scope>NUCLEOTIDE SEQUENCE [LARGE SCALE GENOMIC DNA]</scope>
    <source>
        <strain evidence="2 3">NBRC 16224</strain>
    </source>
</reference>
<name>A0A511CZM1_9PSEU</name>
<keyword evidence="3" id="KW-1185">Reference proteome</keyword>
<protein>
    <submittedName>
        <fullName evidence="2">Uncharacterized protein</fullName>
    </submittedName>
</protein>
<dbReference type="STRING" id="1123024.GCA_000423625_03251"/>
<comment type="caution">
    <text evidence="2">The sequence shown here is derived from an EMBL/GenBank/DDBJ whole genome shotgun (WGS) entry which is preliminary data.</text>
</comment>
<accession>A0A511CZM1</accession>
<dbReference type="OrthoDB" id="3577409at2"/>
<evidence type="ECO:0000313" key="3">
    <source>
        <dbReference type="Proteomes" id="UP000321328"/>
    </source>
</evidence>
<proteinExistence type="predicted"/>
<dbReference type="EMBL" id="BJVI01000014">
    <property type="protein sequence ID" value="GEL18000.1"/>
    <property type="molecule type" value="Genomic_DNA"/>
</dbReference>
<gene>
    <name evidence="2" type="ORF">PA7_18370</name>
</gene>
<organism evidence="2 3">
    <name type="scientific">Pseudonocardia asaccharolytica DSM 44247 = NBRC 16224</name>
    <dbReference type="NCBI Taxonomy" id="1123024"/>
    <lineage>
        <taxon>Bacteria</taxon>
        <taxon>Bacillati</taxon>
        <taxon>Actinomycetota</taxon>
        <taxon>Actinomycetes</taxon>
        <taxon>Pseudonocardiales</taxon>
        <taxon>Pseudonocardiaceae</taxon>
        <taxon>Pseudonocardia</taxon>
    </lineage>
</organism>
<sequence length="263" mass="27914">MARFRLFGRNSVGPGAPPTPPWLPYGPGQHPSGYGPPPSGWTAGPPDDHGPATRAARPAYPAPFRAAGLQREPLTDPHGFPPVAAGPDATPHPAEAAALAGAFAVDYLSWDEDDPDRRGFVLADYLPAPVGEPARLGWSGAGRQRAELALPGRVRPDGEDRVLVDVRVRITPYRPVGNRTDEAPAQVEPEIAGTPAVAPAPTGRGWRSLASYWVRISVPVAVYAGRLVVDVGKEALDDKTPSTEHRDTGDADLPRDDHPEGAW</sequence>
<feature type="compositionally biased region" description="Pro residues" evidence="1">
    <location>
        <begin position="15"/>
        <end position="24"/>
    </location>
</feature>
<evidence type="ECO:0000256" key="1">
    <source>
        <dbReference type="SAM" id="MobiDB-lite"/>
    </source>
</evidence>
<dbReference type="RefSeq" id="WP_028930852.1">
    <property type="nucleotide sequence ID" value="NZ_AUII01000015.1"/>
</dbReference>
<feature type="region of interest" description="Disordered" evidence="1">
    <location>
        <begin position="236"/>
        <end position="263"/>
    </location>
</feature>